<dbReference type="EMBL" id="HACA01006101">
    <property type="protein sequence ID" value="CDW23462.1"/>
    <property type="molecule type" value="Transcribed_RNA"/>
</dbReference>
<organism evidence="1">
    <name type="scientific">Lepeophtheirus salmonis</name>
    <name type="common">Salmon louse</name>
    <name type="synonym">Caligus salmonis</name>
    <dbReference type="NCBI Taxonomy" id="72036"/>
    <lineage>
        <taxon>Eukaryota</taxon>
        <taxon>Metazoa</taxon>
        <taxon>Ecdysozoa</taxon>
        <taxon>Arthropoda</taxon>
        <taxon>Crustacea</taxon>
        <taxon>Multicrustacea</taxon>
        <taxon>Hexanauplia</taxon>
        <taxon>Copepoda</taxon>
        <taxon>Siphonostomatoida</taxon>
        <taxon>Caligidae</taxon>
        <taxon>Lepeophtheirus</taxon>
    </lineage>
</organism>
<evidence type="ECO:0000313" key="1">
    <source>
        <dbReference type="EMBL" id="CDW23462.1"/>
    </source>
</evidence>
<sequence>MSVAIFEVIRKECSYSVQTMSVTSDFQHHWKMLLEVFDCFYIIKCIIANENFSLSPQKSEPKTLRLFTSIPVIFLFSVFLKSSKLIK</sequence>
<accession>A0A0K2TD08</accession>
<dbReference type="AlphaFoldDB" id="A0A0K2TD08"/>
<proteinExistence type="predicted"/>
<reference evidence="1" key="1">
    <citation type="submission" date="2014-05" db="EMBL/GenBank/DDBJ databases">
        <authorList>
            <person name="Chronopoulou M."/>
        </authorList>
    </citation>
    <scope>NUCLEOTIDE SEQUENCE</scope>
    <source>
        <tissue evidence="1">Whole organism</tissue>
    </source>
</reference>
<name>A0A0K2TD08_LEPSM</name>
<protein>
    <submittedName>
        <fullName evidence="1">Uncharacterized protein</fullName>
    </submittedName>
</protein>